<organism evidence="2 3">
    <name type="scientific">Flavobacterium kingsejongi</name>
    <dbReference type="NCBI Taxonomy" id="1678728"/>
    <lineage>
        <taxon>Bacteria</taxon>
        <taxon>Pseudomonadati</taxon>
        <taxon>Bacteroidota</taxon>
        <taxon>Flavobacteriia</taxon>
        <taxon>Flavobacteriales</taxon>
        <taxon>Flavobacteriaceae</taxon>
        <taxon>Flavobacterium</taxon>
    </lineage>
</organism>
<gene>
    <name evidence="2" type="ORF">FK004_14790</name>
</gene>
<dbReference type="Proteomes" id="UP000244677">
    <property type="component" value="Chromosome"/>
</dbReference>
<dbReference type="SMART" id="SM00860">
    <property type="entry name" value="SMI1_KNR4"/>
    <property type="match status" value="1"/>
</dbReference>
<evidence type="ECO:0000259" key="1">
    <source>
        <dbReference type="SMART" id="SM00860"/>
    </source>
</evidence>
<dbReference type="RefSeq" id="WP_108737927.1">
    <property type="nucleotide sequence ID" value="NZ_CP020919.1"/>
</dbReference>
<evidence type="ECO:0000313" key="2">
    <source>
        <dbReference type="EMBL" id="AWG26403.1"/>
    </source>
</evidence>
<proteinExistence type="predicted"/>
<dbReference type="Gene3D" id="3.40.1580.10">
    <property type="entry name" value="SMI1/KNR4-like"/>
    <property type="match status" value="1"/>
</dbReference>
<evidence type="ECO:0000313" key="3">
    <source>
        <dbReference type="Proteomes" id="UP000244677"/>
    </source>
</evidence>
<keyword evidence="3" id="KW-1185">Reference proteome</keyword>
<dbReference type="SUPFAM" id="SSF160631">
    <property type="entry name" value="SMI1/KNR4-like"/>
    <property type="match status" value="1"/>
</dbReference>
<dbReference type="InterPro" id="IPR018958">
    <property type="entry name" value="Knr4/Smi1-like_dom"/>
</dbReference>
<dbReference type="EMBL" id="CP020919">
    <property type="protein sequence ID" value="AWG26403.1"/>
    <property type="molecule type" value="Genomic_DNA"/>
</dbReference>
<dbReference type="Pfam" id="PF09346">
    <property type="entry name" value="SMI1_KNR4"/>
    <property type="match status" value="1"/>
</dbReference>
<sequence length="201" mass="23082">MLEINTKEDFIIPFEKIGDDEWIERTQIILEAIADNSYATLETPVSDSEIDILEQRLGTALPTGLKLFYSTFGIADIGEILMDFDTIGRLSAIWANSSHGPSFTAKDQEYLPYLITFGDYLGNGNMFCFHEKTHEIYYFDHDSAPFLSKLFDTADDYIRSCLIFAQCEFCGEETDEEETEEWAEEIVEAFVGRAVIDKWHY</sequence>
<dbReference type="OrthoDB" id="1151201at2"/>
<accession>A0A2S1LRL9</accession>
<dbReference type="InterPro" id="IPR037883">
    <property type="entry name" value="Knr4/Smi1-like_sf"/>
</dbReference>
<protein>
    <recommendedName>
        <fullName evidence="1">Knr4/Smi1-like domain-containing protein</fullName>
    </recommendedName>
</protein>
<dbReference type="KEGG" id="fki:FK004_14790"/>
<name>A0A2S1LRL9_9FLAO</name>
<feature type="domain" description="Knr4/Smi1-like" evidence="1">
    <location>
        <begin position="44"/>
        <end position="160"/>
    </location>
</feature>
<reference evidence="2 3" key="1">
    <citation type="submission" date="2017-04" db="EMBL/GenBank/DDBJ databases">
        <title>Complete genome sequence of Flavobacterium kingsejong AJ004.</title>
        <authorList>
            <person name="Lee P.C."/>
        </authorList>
    </citation>
    <scope>NUCLEOTIDE SEQUENCE [LARGE SCALE GENOMIC DNA]</scope>
    <source>
        <strain evidence="2 3">AJ004</strain>
    </source>
</reference>
<dbReference type="AlphaFoldDB" id="A0A2S1LRL9"/>